<dbReference type="Pfam" id="PF13340">
    <property type="entry name" value="DUF4096"/>
    <property type="match status" value="1"/>
</dbReference>
<dbReference type="EMBL" id="PTIX01000023">
    <property type="protein sequence ID" value="PPK63916.1"/>
    <property type="molecule type" value="Genomic_DNA"/>
</dbReference>
<dbReference type="InterPro" id="IPR052909">
    <property type="entry name" value="Transposase_6_like"/>
</dbReference>
<dbReference type="PANTHER" id="PTHR46637">
    <property type="entry name" value="TIS1421-TRANSPOSASE PROTEIN A"/>
    <property type="match status" value="1"/>
</dbReference>
<protein>
    <submittedName>
        <fullName evidence="3">Putative transposase of IS4/5 family DUF4096</fullName>
    </submittedName>
</protein>
<proteinExistence type="predicted"/>
<feature type="domain" description="Insertion element IS402-like" evidence="2">
    <location>
        <begin position="7"/>
        <end position="79"/>
    </location>
</feature>
<accession>A0A2S6GFJ8</accession>
<reference evidence="3 4" key="1">
    <citation type="submission" date="2018-02" db="EMBL/GenBank/DDBJ databases">
        <title>Genomic Encyclopedia of Archaeal and Bacterial Type Strains, Phase II (KMG-II): from individual species to whole genera.</title>
        <authorList>
            <person name="Goeker M."/>
        </authorList>
    </citation>
    <scope>NUCLEOTIDE SEQUENCE [LARGE SCALE GENOMIC DNA]</scope>
    <source>
        <strain evidence="3 4">YU 961-1</strain>
    </source>
</reference>
<sequence length="143" mass="15870">MVGRGELTDKAWAVIAPLLPAQSGRRGGRWRSHRQVIDAILWKERTGAPWRDLPERYGPWKTAHERLRKWTVDGTWDRILEHVIVKDDSLGTLEDNVAFVVSVDSTSVRAHQHAAGARKKGAARTGSRTSPSTGNVSDVPEAD</sequence>
<dbReference type="NCBIfam" id="NF033580">
    <property type="entry name" value="transpos_IS5_3"/>
    <property type="match status" value="1"/>
</dbReference>
<comment type="caution">
    <text evidence="3">The sequence shown here is derived from an EMBL/GenBank/DDBJ whole genome shotgun (WGS) entry which is preliminary data.</text>
</comment>
<evidence type="ECO:0000313" key="4">
    <source>
        <dbReference type="Proteomes" id="UP000239203"/>
    </source>
</evidence>
<dbReference type="Proteomes" id="UP000239203">
    <property type="component" value="Unassembled WGS sequence"/>
</dbReference>
<evidence type="ECO:0000259" key="2">
    <source>
        <dbReference type="Pfam" id="PF13340"/>
    </source>
</evidence>
<dbReference type="AlphaFoldDB" id="A0A2S6GFJ8"/>
<keyword evidence="4" id="KW-1185">Reference proteome</keyword>
<feature type="compositionally biased region" description="Basic residues" evidence="1">
    <location>
        <begin position="110"/>
        <end position="122"/>
    </location>
</feature>
<gene>
    <name evidence="3" type="ORF">CLV40_12336</name>
</gene>
<feature type="compositionally biased region" description="Polar residues" evidence="1">
    <location>
        <begin position="126"/>
        <end position="136"/>
    </location>
</feature>
<evidence type="ECO:0000256" key="1">
    <source>
        <dbReference type="SAM" id="MobiDB-lite"/>
    </source>
</evidence>
<dbReference type="InterPro" id="IPR025161">
    <property type="entry name" value="IS402-like_dom"/>
</dbReference>
<dbReference type="PANTHER" id="PTHR46637:SF1">
    <property type="entry name" value="BLL5188 PROTEIN"/>
    <property type="match status" value="1"/>
</dbReference>
<evidence type="ECO:0000313" key="3">
    <source>
        <dbReference type="EMBL" id="PPK63916.1"/>
    </source>
</evidence>
<name>A0A2S6GFJ8_9PSEU</name>
<feature type="region of interest" description="Disordered" evidence="1">
    <location>
        <begin position="110"/>
        <end position="143"/>
    </location>
</feature>
<organism evidence="3 4">
    <name type="scientific">Actinokineospora auranticolor</name>
    <dbReference type="NCBI Taxonomy" id="155976"/>
    <lineage>
        <taxon>Bacteria</taxon>
        <taxon>Bacillati</taxon>
        <taxon>Actinomycetota</taxon>
        <taxon>Actinomycetes</taxon>
        <taxon>Pseudonocardiales</taxon>
        <taxon>Pseudonocardiaceae</taxon>
        <taxon>Actinokineospora</taxon>
    </lineage>
</organism>